<evidence type="ECO:0000313" key="2">
    <source>
        <dbReference type="EMBL" id="ENY71961.1"/>
    </source>
</evidence>
<dbReference type="InterPro" id="IPR035924">
    <property type="entry name" value="FlaG-like_sf"/>
</dbReference>
<keyword evidence="3" id="KW-1185">Reference proteome</keyword>
<dbReference type="PATRIC" id="fig|1268237.3.peg.2071"/>
<keyword evidence="2" id="KW-0969">Cilium</keyword>
<proteinExistence type="predicted"/>
<dbReference type="SUPFAM" id="SSF160214">
    <property type="entry name" value="FlaG-like"/>
    <property type="match status" value="1"/>
</dbReference>
<keyword evidence="2" id="KW-0282">Flagellum</keyword>
<dbReference type="OrthoDB" id="5741693at2"/>
<dbReference type="Pfam" id="PF03646">
    <property type="entry name" value="FlaG"/>
    <property type="match status" value="1"/>
</dbReference>
<dbReference type="Proteomes" id="UP000023775">
    <property type="component" value="Unassembled WGS sequence"/>
</dbReference>
<sequence length="141" mass="15524">MASNVNFEPTAPFSGISVDKSGPRAASAHSEHQRQQDVVASESSLVVVKTPQTVTSQAELEKQAQELQELLKSKGWAVNYQIDEDLGRTIIRVMDSETQELIRQIPSEEMVNISKKLRSLEESPGDKSAAATRGLLFDERA</sequence>
<dbReference type="Gene3D" id="3.30.160.170">
    <property type="entry name" value="FlaG-like"/>
    <property type="match status" value="1"/>
</dbReference>
<evidence type="ECO:0000313" key="3">
    <source>
        <dbReference type="Proteomes" id="UP000023775"/>
    </source>
</evidence>
<name>N9VKS0_9GAMM</name>
<keyword evidence="2" id="KW-0966">Cell projection</keyword>
<dbReference type="eggNOG" id="COG1334">
    <property type="taxonomic scope" value="Bacteria"/>
</dbReference>
<reference evidence="2 3" key="1">
    <citation type="journal article" date="2013" name="Genome Announc.">
        <title>Draft Genome Sequence of the Aeromonas diversa Type Strain.</title>
        <authorList>
            <person name="Farfan M."/>
            <person name="Spataro N."/>
            <person name="Sanglas A."/>
            <person name="Albarral V."/>
            <person name="Loren J.G."/>
            <person name="Bosch E."/>
            <person name="Fuste M.C."/>
        </authorList>
    </citation>
    <scope>NUCLEOTIDE SEQUENCE [LARGE SCALE GENOMIC DNA]</scope>
    <source>
        <strain evidence="2 3">2478-85</strain>
    </source>
</reference>
<accession>N9VKS0</accession>
<dbReference type="RefSeq" id="WP_005353126.1">
    <property type="nucleotide sequence ID" value="NZ_APVG01000024.1"/>
</dbReference>
<gene>
    <name evidence="2" type="ORF">G114_10520</name>
</gene>
<protein>
    <submittedName>
        <fullName evidence="2">Flagellar protein FlaG</fullName>
    </submittedName>
</protein>
<dbReference type="AlphaFoldDB" id="N9VKS0"/>
<dbReference type="InterPro" id="IPR005186">
    <property type="entry name" value="FlaG"/>
</dbReference>
<feature type="region of interest" description="Disordered" evidence="1">
    <location>
        <begin position="1"/>
        <end position="43"/>
    </location>
</feature>
<comment type="caution">
    <text evidence="2">The sequence shown here is derived from an EMBL/GenBank/DDBJ whole genome shotgun (WGS) entry which is preliminary data.</text>
</comment>
<feature type="region of interest" description="Disordered" evidence="1">
    <location>
        <begin position="118"/>
        <end position="141"/>
    </location>
</feature>
<dbReference type="PANTHER" id="PTHR37166:SF1">
    <property type="entry name" value="PROTEIN FLAG"/>
    <property type="match status" value="1"/>
</dbReference>
<organism evidence="2 3">
    <name type="scientific">Aeromonas diversa CDC 2478-85</name>
    <dbReference type="NCBI Taxonomy" id="1268237"/>
    <lineage>
        <taxon>Bacteria</taxon>
        <taxon>Pseudomonadati</taxon>
        <taxon>Pseudomonadota</taxon>
        <taxon>Gammaproteobacteria</taxon>
        <taxon>Aeromonadales</taxon>
        <taxon>Aeromonadaceae</taxon>
        <taxon>Aeromonas</taxon>
    </lineage>
</organism>
<evidence type="ECO:0000256" key="1">
    <source>
        <dbReference type="SAM" id="MobiDB-lite"/>
    </source>
</evidence>
<dbReference type="EMBL" id="APVG01000024">
    <property type="protein sequence ID" value="ENY71961.1"/>
    <property type="molecule type" value="Genomic_DNA"/>
</dbReference>
<dbReference type="PANTHER" id="PTHR37166">
    <property type="entry name" value="PROTEIN FLAG"/>
    <property type="match status" value="1"/>
</dbReference>